<dbReference type="EMBL" id="LGRX02023191">
    <property type="protein sequence ID" value="KAK3254791.1"/>
    <property type="molecule type" value="Genomic_DNA"/>
</dbReference>
<reference evidence="8 9" key="1">
    <citation type="journal article" date="2015" name="Genome Biol. Evol.">
        <title>Comparative Genomics of a Bacterivorous Green Alga Reveals Evolutionary Causalities and Consequences of Phago-Mixotrophic Mode of Nutrition.</title>
        <authorList>
            <person name="Burns J.A."/>
            <person name="Paasch A."/>
            <person name="Narechania A."/>
            <person name="Kim E."/>
        </authorList>
    </citation>
    <scope>NUCLEOTIDE SEQUENCE [LARGE SCALE GENOMIC DNA]</scope>
    <source>
        <strain evidence="8 9">PLY_AMNH</strain>
    </source>
</reference>
<dbReference type="Pfam" id="PF01130">
    <property type="entry name" value="CD36"/>
    <property type="match status" value="1"/>
</dbReference>
<dbReference type="AlphaFoldDB" id="A0AAE0KMW8"/>
<keyword evidence="3 7" id="KW-0812">Transmembrane</keyword>
<evidence type="ECO:0000256" key="6">
    <source>
        <dbReference type="ARBA" id="ARBA00023180"/>
    </source>
</evidence>
<evidence type="ECO:0000256" key="1">
    <source>
        <dbReference type="ARBA" id="ARBA00004370"/>
    </source>
</evidence>
<evidence type="ECO:0000256" key="5">
    <source>
        <dbReference type="ARBA" id="ARBA00023136"/>
    </source>
</evidence>
<comment type="similarity">
    <text evidence="2">Belongs to the CD36 family.</text>
</comment>
<gene>
    <name evidence="8" type="ORF">CYMTET_36006</name>
</gene>
<protein>
    <submittedName>
        <fullName evidence="8">Uncharacterized protein</fullName>
    </submittedName>
</protein>
<keyword evidence="6" id="KW-0325">Glycoprotein</keyword>
<evidence type="ECO:0000256" key="3">
    <source>
        <dbReference type="ARBA" id="ARBA00022692"/>
    </source>
</evidence>
<proteinExistence type="inferred from homology"/>
<evidence type="ECO:0000256" key="4">
    <source>
        <dbReference type="ARBA" id="ARBA00022989"/>
    </source>
</evidence>
<feature type="transmembrane region" description="Helical" evidence="7">
    <location>
        <begin position="315"/>
        <end position="333"/>
    </location>
</feature>
<dbReference type="GO" id="GO:0005044">
    <property type="term" value="F:scavenger receptor activity"/>
    <property type="evidence" value="ECO:0007669"/>
    <property type="project" value="TreeGrafter"/>
</dbReference>
<keyword evidence="5 7" id="KW-0472">Membrane</keyword>
<dbReference type="PANTHER" id="PTHR11923:SF51">
    <property type="entry name" value="LYSOSOME MEMBRANE PROTEIN 2"/>
    <property type="match status" value="1"/>
</dbReference>
<keyword evidence="9" id="KW-1185">Reference proteome</keyword>
<evidence type="ECO:0000256" key="2">
    <source>
        <dbReference type="ARBA" id="ARBA00010532"/>
    </source>
</evidence>
<dbReference type="GO" id="GO:0016020">
    <property type="term" value="C:membrane"/>
    <property type="evidence" value="ECO:0007669"/>
    <property type="project" value="UniProtKB-SubCell"/>
</dbReference>
<evidence type="ECO:0000313" key="8">
    <source>
        <dbReference type="EMBL" id="KAK3254791.1"/>
    </source>
</evidence>
<dbReference type="InterPro" id="IPR002159">
    <property type="entry name" value="CD36_fam"/>
</dbReference>
<sequence length="361" mass="40755">MRGCGGHGGDALYRAQGYWMIHSGRDTPWLKQSAVQVNGDWNYTEVHWRTPEPVQGTDGSAFQMHMDDRVKKEGLVVWEDDLYRSIKLKFQEEVEEEGVKLWRFDLDDRGEEREMQGQEELDGLMERRGYGVAKRAWGFDRQVEAAVAYKYRHCGKGWGGHDSVLLFSAGSGRDQYYMDTPRGASDLSKPLNGVPAWGSLPHFLGAPYYYDALGGAASNLGPPDPAKHGIDIRVEPQSGMTLNGVKRFQINMMINGNHSSPGDCSWTQNCKDLRQNLLVPVYWQEEAGKASKEDFKTLAKTLRTVSALTDIFPCVAYPFGAVVTCLGMYLLILHRKRTHHWVGWERDQTDDPTLYAPLESS</sequence>
<keyword evidence="4 7" id="KW-1133">Transmembrane helix</keyword>
<dbReference type="Proteomes" id="UP001190700">
    <property type="component" value="Unassembled WGS sequence"/>
</dbReference>
<evidence type="ECO:0000313" key="9">
    <source>
        <dbReference type="Proteomes" id="UP001190700"/>
    </source>
</evidence>
<dbReference type="GO" id="GO:0005737">
    <property type="term" value="C:cytoplasm"/>
    <property type="evidence" value="ECO:0007669"/>
    <property type="project" value="TreeGrafter"/>
</dbReference>
<accession>A0AAE0KMW8</accession>
<organism evidence="8 9">
    <name type="scientific">Cymbomonas tetramitiformis</name>
    <dbReference type="NCBI Taxonomy" id="36881"/>
    <lineage>
        <taxon>Eukaryota</taxon>
        <taxon>Viridiplantae</taxon>
        <taxon>Chlorophyta</taxon>
        <taxon>Pyramimonadophyceae</taxon>
        <taxon>Pyramimonadales</taxon>
        <taxon>Pyramimonadaceae</taxon>
        <taxon>Cymbomonas</taxon>
    </lineage>
</organism>
<dbReference type="PANTHER" id="PTHR11923">
    <property type="entry name" value="SCAVENGER RECEPTOR CLASS B TYPE-1 SR-B1"/>
    <property type="match status" value="1"/>
</dbReference>
<comment type="caution">
    <text evidence="8">The sequence shown here is derived from an EMBL/GenBank/DDBJ whole genome shotgun (WGS) entry which is preliminary data.</text>
</comment>
<name>A0AAE0KMW8_9CHLO</name>
<comment type="subcellular location">
    <subcellularLocation>
        <location evidence="1">Membrane</location>
    </subcellularLocation>
</comment>
<evidence type="ECO:0000256" key="7">
    <source>
        <dbReference type="SAM" id="Phobius"/>
    </source>
</evidence>